<name>A0ABD2XKR7_9HYME</name>
<comment type="caution">
    <text evidence="1">The sequence shown here is derived from an EMBL/GenBank/DDBJ whole genome shotgun (WGS) entry which is preliminary data.</text>
</comment>
<gene>
    <name evidence="1" type="ORF">TKK_002402</name>
</gene>
<proteinExistence type="predicted"/>
<accession>A0ABD2XKR7</accession>
<sequence length="168" mass="19681">MKFHNFFVRCAIIRHFIIKILRYWFEVPKTWSTRIHAAYKRDVIDRNFVVESTEASERLHNVARFLHGARVNYIQYYGRYGTPVLLLYVPIHGRYIVKRRIKLQQASPAPSKTSSFWRSGTRPGSSLDRLVVVVVVVVEIDIRRNKQACEQEMPSCPYMSKTTFCPGT</sequence>
<evidence type="ECO:0000313" key="1">
    <source>
        <dbReference type="EMBL" id="KAL3405388.1"/>
    </source>
</evidence>
<keyword evidence="2" id="KW-1185">Reference proteome</keyword>
<evidence type="ECO:0000313" key="2">
    <source>
        <dbReference type="Proteomes" id="UP001627154"/>
    </source>
</evidence>
<dbReference type="AlphaFoldDB" id="A0ABD2XKR7"/>
<organism evidence="1 2">
    <name type="scientific">Trichogramma kaykai</name>
    <dbReference type="NCBI Taxonomy" id="54128"/>
    <lineage>
        <taxon>Eukaryota</taxon>
        <taxon>Metazoa</taxon>
        <taxon>Ecdysozoa</taxon>
        <taxon>Arthropoda</taxon>
        <taxon>Hexapoda</taxon>
        <taxon>Insecta</taxon>
        <taxon>Pterygota</taxon>
        <taxon>Neoptera</taxon>
        <taxon>Endopterygota</taxon>
        <taxon>Hymenoptera</taxon>
        <taxon>Apocrita</taxon>
        <taxon>Proctotrupomorpha</taxon>
        <taxon>Chalcidoidea</taxon>
        <taxon>Trichogrammatidae</taxon>
        <taxon>Trichogramma</taxon>
    </lineage>
</organism>
<reference evidence="1 2" key="1">
    <citation type="journal article" date="2024" name="bioRxiv">
        <title>A reference genome for Trichogramma kaykai: A tiny desert-dwelling parasitoid wasp with competing sex-ratio distorters.</title>
        <authorList>
            <person name="Culotta J."/>
            <person name="Lindsey A.R."/>
        </authorList>
    </citation>
    <scope>NUCLEOTIDE SEQUENCE [LARGE SCALE GENOMIC DNA]</scope>
    <source>
        <strain evidence="1 2">KSX58</strain>
    </source>
</reference>
<protein>
    <submittedName>
        <fullName evidence="1">Uncharacterized protein</fullName>
    </submittedName>
</protein>
<dbReference type="EMBL" id="JBJJXI010000021">
    <property type="protein sequence ID" value="KAL3405388.1"/>
    <property type="molecule type" value="Genomic_DNA"/>
</dbReference>
<dbReference type="Proteomes" id="UP001627154">
    <property type="component" value="Unassembled WGS sequence"/>
</dbReference>